<sequence>MWELKRINKRENRSKTLRKGEDGSYSRWVMVVIFSISERDEERTTSGELTVLQHSKPPSSEGLGVINSRGRGRNPSTLGVDVSTFAELEARQVVSSIRKSSPLGVIEGPRAISRDVSNDTARGDERWEGEKIGRRSCTQRQQGNCHISP</sequence>
<evidence type="ECO:0000313" key="3">
    <source>
        <dbReference type="Proteomes" id="UP001341840"/>
    </source>
</evidence>
<keyword evidence="3" id="KW-1185">Reference proteome</keyword>
<dbReference type="EMBL" id="JASCZI010211575">
    <property type="protein sequence ID" value="MED6194637.1"/>
    <property type="molecule type" value="Genomic_DNA"/>
</dbReference>
<name>A0ABU6XAF2_9FABA</name>
<feature type="compositionally biased region" description="Polar residues" evidence="1">
    <location>
        <begin position="46"/>
        <end position="58"/>
    </location>
</feature>
<feature type="region of interest" description="Disordered" evidence="1">
    <location>
        <begin position="44"/>
        <end position="79"/>
    </location>
</feature>
<protein>
    <submittedName>
        <fullName evidence="2">Uncharacterized protein</fullName>
    </submittedName>
</protein>
<proteinExistence type="predicted"/>
<organism evidence="2 3">
    <name type="scientific">Stylosanthes scabra</name>
    <dbReference type="NCBI Taxonomy" id="79078"/>
    <lineage>
        <taxon>Eukaryota</taxon>
        <taxon>Viridiplantae</taxon>
        <taxon>Streptophyta</taxon>
        <taxon>Embryophyta</taxon>
        <taxon>Tracheophyta</taxon>
        <taxon>Spermatophyta</taxon>
        <taxon>Magnoliopsida</taxon>
        <taxon>eudicotyledons</taxon>
        <taxon>Gunneridae</taxon>
        <taxon>Pentapetalae</taxon>
        <taxon>rosids</taxon>
        <taxon>fabids</taxon>
        <taxon>Fabales</taxon>
        <taxon>Fabaceae</taxon>
        <taxon>Papilionoideae</taxon>
        <taxon>50 kb inversion clade</taxon>
        <taxon>dalbergioids sensu lato</taxon>
        <taxon>Dalbergieae</taxon>
        <taxon>Pterocarpus clade</taxon>
        <taxon>Stylosanthes</taxon>
    </lineage>
</organism>
<dbReference type="Proteomes" id="UP001341840">
    <property type="component" value="Unassembled WGS sequence"/>
</dbReference>
<accession>A0ABU6XAF2</accession>
<gene>
    <name evidence="2" type="ORF">PIB30_030379</name>
</gene>
<evidence type="ECO:0000256" key="1">
    <source>
        <dbReference type="SAM" id="MobiDB-lite"/>
    </source>
</evidence>
<evidence type="ECO:0000313" key="2">
    <source>
        <dbReference type="EMBL" id="MED6194637.1"/>
    </source>
</evidence>
<comment type="caution">
    <text evidence="2">The sequence shown here is derived from an EMBL/GenBank/DDBJ whole genome shotgun (WGS) entry which is preliminary data.</text>
</comment>
<reference evidence="2 3" key="1">
    <citation type="journal article" date="2023" name="Plants (Basel)">
        <title>Bridging the Gap: Combining Genomics and Transcriptomics Approaches to Understand Stylosanthes scabra, an Orphan Legume from the Brazilian Caatinga.</title>
        <authorList>
            <person name="Ferreira-Neto J.R.C."/>
            <person name="da Silva M.D."/>
            <person name="Binneck E."/>
            <person name="de Melo N.F."/>
            <person name="da Silva R.H."/>
            <person name="de Melo A.L.T.M."/>
            <person name="Pandolfi V."/>
            <person name="Bustamante F.O."/>
            <person name="Brasileiro-Vidal A.C."/>
            <person name="Benko-Iseppon A.M."/>
        </authorList>
    </citation>
    <scope>NUCLEOTIDE SEQUENCE [LARGE SCALE GENOMIC DNA]</scope>
    <source>
        <tissue evidence="2">Leaves</tissue>
    </source>
</reference>